<accession>A0A563VS78</accession>
<dbReference type="Pfam" id="PF13551">
    <property type="entry name" value="HTH_29"/>
    <property type="match status" value="1"/>
</dbReference>
<evidence type="ECO:0000313" key="2">
    <source>
        <dbReference type="EMBL" id="VEP14417.1"/>
    </source>
</evidence>
<dbReference type="OrthoDB" id="577460at2"/>
<dbReference type="InterPro" id="IPR009057">
    <property type="entry name" value="Homeodomain-like_sf"/>
</dbReference>
<evidence type="ECO:0000313" key="3">
    <source>
        <dbReference type="Proteomes" id="UP000320055"/>
    </source>
</evidence>
<name>A0A563VS78_9CYAN</name>
<reference evidence="1 3" key="1">
    <citation type="submission" date="2019-01" db="EMBL/GenBank/DDBJ databases">
        <authorList>
            <person name="Brito A."/>
        </authorList>
    </citation>
    <scope>NUCLEOTIDE SEQUENCE [LARGE SCALE GENOMIC DNA]</scope>
    <source>
        <strain evidence="1">1</strain>
    </source>
</reference>
<dbReference type="Proteomes" id="UP000320055">
    <property type="component" value="Unassembled WGS sequence"/>
</dbReference>
<gene>
    <name evidence="1" type="ORF">H1P_2570005</name>
    <name evidence="2" type="ORF">H1P_2620005</name>
</gene>
<dbReference type="RefSeq" id="WP_144872834.1">
    <property type="nucleotide sequence ID" value="NZ_LR214000.1"/>
</dbReference>
<dbReference type="EMBL" id="CAACVJ010000182">
    <property type="protein sequence ID" value="VEP14417.1"/>
    <property type="molecule type" value="Genomic_DNA"/>
</dbReference>
<dbReference type="EMBL" id="CAACVJ010000176">
    <property type="protein sequence ID" value="VEP14314.1"/>
    <property type="molecule type" value="Genomic_DNA"/>
</dbReference>
<sequence>MNQTLSQETIKLLWRIYRESKKYQVRQRAHAIILINQGYEIEQVAKIFTVSRKTIYNWQNSWFNRRLAGLYNQSGTGRKELFDDSQKRQIINWSKQYNQNLGLVIKKAKDKWGIQASKDTIKRILKYRKIKRKAPAIIFSKQQNLTLKKCYLESLIMCN</sequence>
<evidence type="ECO:0000313" key="1">
    <source>
        <dbReference type="EMBL" id="VEP14314.1"/>
    </source>
</evidence>
<dbReference type="Gene3D" id="1.10.10.60">
    <property type="entry name" value="Homeodomain-like"/>
    <property type="match status" value="1"/>
</dbReference>
<protein>
    <submittedName>
        <fullName evidence="1">Uncharacterized protein</fullName>
    </submittedName>
</protein>
<organism evidence="1 3">
    <name type="scientific">Hyella patelloides LEGE 07179</name>
    <dbReference type="NCBI Taxonomy" id="945734"/>
    <lineage>
        <taxon>Bacteria</taxon>
        <taxon>Bacillati</taxon>
        <taxon>Cyanobacteriota</taxon>
        <taxon>Cyanophyceae</taxon>
        <taxon>Pleurocapsales</taxon>
        <taxon>Hyellaceae</taxon>
        <taxon>Hyella</taxon>
    </lineage>
</organism>
<proteinExistence type="predicted"/>
<dbReference type="SUPFAM" id="SSF46689">
    <property type="entry name" value="Homeodomain-like"/>
    <property type="match status" value="1"/>
</dbReference>
<keyword evidence="3" id="KW-1185">Reference proteome</keyword>
<dbReference type="AlphaFoldDB" id="A0A563VS78"/>